<dbReference type="EMBL" id="MZXV01000026">
    <property type="protein sequence ID" value="PZV38544.1"/>
    <property type="molecule type" value="Genomic_DNA"/>
</dbReference>
<evidence type="ECO:0000313" key="1">
    <source>
        <dbReference type="EMBL" id="PZV38544.1"/>
    </source>
</evidence>
<sequence>MPEHYPIHFTGRRWPAVLATSVSHVLVPVAGDPQGYETVSVSRVEVRGDGRRWRTTKALGLWRTFSEIETSDPAQVMGFVMRYGDPNQKPDDLPLEQPSPPVRTFYSYKWDELAGVLRLIGDCWQKEPGWGPRDDGAEEAGADGACHVRDGEPSEQVHRFIHSDLAGWKPIIGRFDSRTGFRLDASSLADFMVASAVQHLFRRMPLKRCAFCSHWFAFERTNMKTCSNACRNALSRDTRSND</sequence>
<comment type="caution">
    <text evidence="1">The sequence shown here is derived from an EMBL/GenBank/DDBJ whole genome shotgun (WGS) entry which is preliminary data.</text>
</comment>
<protein>
    <submittedName>
        <fullName evidence="1">Uncharacterized protein</fullName>
    </submittedName>
</protein>
<dbReference type="AlphaFoldDB" id="A0A2W7C6Q0"/>
<dbReference type="RefSeq" id="WP_146606049.1">
    <property type="nucleotide sequence ID" value="NZ_MZXV01000026.1"/>
</dbReference>
<dbReference type="Proteomes" id="UP000248616">
    <property type="component" value="Unassembled WGS sequence"/>
</dbReference>
<evidence type="ECO:0000313" key="2">
    <source>
        <dbReference type="Proteomes" id="UP000248616"/>
    </source>
</evidence>
<name>A0A2W7C6Q0_9HYPH</name>
<proteinExistence type="predicted"/>
<keyword evidence="2" id="KW-1185">Reference proteome</keyword>
<organism evidence="1 2">
    <name type="scientific">Mesorhizobium kowhaii</name>
    <dbReference type="NCBI Taxonomy" id="1300272"/>
    <lineage>
        <taxon>Bacteria</taxon>
        <taxon>Pseudomonadati</taxon>
        <taxon>Pseudomonadota</taxon>
        <taxon>Alphaproteobacteria</taxon>
        <taxon>Hyphomicrobiales</taxon>
        <taxon>Phyllobacteriaceae</taxon>
        <taxon>Mesorhizobium</taxon>
    </lineage>
</organism>
<reference evidence="2" key="1">
    <citation type="submission" date="2017-03" db="EMBL/GenBank/DDBJ databases">
        <authorList>
            <person name="Safronova V.I."/>
            <person name="Sazanova A.L."/>
            <person name="Chirak E.R."/>
        </authorList>
    </citation>
    <scope>NUCLEOTIDE SEQUENCE [LARGE SCALE GENOMIC DNA]</scope>
    <source>
        <strain evidence="2">Ach-343</strain>
    </source>
</reference>
<accession>A0A2W7C6Q0</accession>
<gene>
    <name evidence="1" type="ORF">B5V02_10850</name>
</gene>